<dbReference type="EMBL" id="JRXF01000005">
    <property type="protein sequence ID" value="KOC94464.1"/>
    <property type="molecule type" value="Genomic_DNA"/>
</dbReference>
<dbReference type="GO" id="GO:0000976">
    <property type="term" value="F:transcription cis-regulatory region binding"/>
    <property type="evidence" value="ECO:0007669"/>
    <property type="project" value="TreeGrafter"/>
</dbReference>
<dbReference type="InterPro" id="IPR023772">
    <property type="entry name" value="DNA-bd_HTH_TetR-type_CS"/>
</dbReference>
<gene>
    <name evidence="4" type="ORF">NG42_04910</name>
    <name evidence="5" type="ORF">NG43_04590</name>
</gene>
<protein>
    <submittedName>
        <fullName evidence="5">TetR family transcriptional regulator</fullName>
    </submittedName>
</protein>
<proteinExistence type="predicted"/>
<comment type="caution">
    <text evidence="5">The sequence shown here is derived from an EMBL/GenBank/DDBJ whole genome shotgun (WGS) entry which is preliminary data.</text>
</comment>
<evidence type="ECO:0000313" key="7">
    <source>
        <dbReference type="Proteomes" id="UP000037088"/>
    </source>
</evidence>
<dbReference type="InterPro" id="IPR001647">
    <property type="entry name" value="HTH_TetR"/>
</dbReference>
<dbReference type="Proteomes" id="UP000037088">
    <property type="component" value="Unassembled WGS sequence"/>
</dbReference>
<dbReference type="InterPro" id="IPR009057">
    <property type="entry name" value="Homeodomain-like_sf"/>
</dbReference>
<dbReference type="OrthoDB" id="9809772at2"/>
<sequence>MSDKPQARKRQPEYVRQQLLSSAARLAVEKGPASVTVSAVAEAAGVTKGGFFHHFPSKQALVEGLFDEVIRQLDHDIDQFIAVDSLDYGCFSRAYIRTVFLDSHTENSWAVLSFTLGSDTQLTRKWDSWLANRLEQHQHTDSDPQLEVARLASDGLWFSSLLHRVRTTELFPHMEQRLVAMTLTAAG</sequence>
<dbReference type="SUPFAM" id="SSF46689">
    <property type="entry name" value="Homeodomain-like"/>
    <property type="match status" value="1"/>
</dbReference>
<dbReference type="PANTHER" id="PTHR30055">
    <property type="entry name" value="HTH-TYPE TRANSCRIPTIONAL REGULATOR RUTR"/>
    <property type="match status" value="1"/>
</dbReference>
<feature type="DNA-binding region" description="H-T-H motif" evidence="2">
    <location>
        <begin position="36"/>
        <end position="55"/>
    </location>
</feature>
<keyword evidence="1 2" id="KW-0238">DNA-binding</keyword>
<evidence type="ECO:0000256" key="1">
    <source>
        <dbReference type="ARBA" id="ARBA00023125"/>
    </source>
</evidence>
<dbReference type="GO" id="GO:0003700">
    <property type="term" value="F:DNA-binding transcription factor activity"/>
    <property type="evidence" value="ECO:0007669"/>
    <property type="project" value="TreeGrafter"/>
</dbReference>
<dbReference type="InterPro" id="IPR050109">
    <property type="entry name" value="HTH-type_TetR-like_transc_reg"/>
</dbReference>
<organism evidence="5 6">
    <name type="scientific">Winslowiella iniecta</name>
    <dbReference type="NCBI Taxonomy" id="1560201"/>
    <lineage>
        <taxon>Bacteria</taxon>
        <taxon>Pseudomonadati</taxon>
        <taxon>Pseudomonadota</taxon>
        <taxon>Gammaproteobacteria</taxon>
        <taxon>Enterobacterales</taxon>
        <taxon>Erwiniaceae</taxon>
        <taxon>Winslowiella</taxon>
    </lineage>
</organism>
<dbReference type="Gene3D" id="1.10.357.10">
    <property type="entry name" value="Tetracycline Repressor, domain 2"/>
    <property type="match status" value="1"/>
</dbReference>
<dbReference type="Proteomes" id="UP000036851">
    <property type="component" value="Unassembled WGS sequence"/>
</dbReference>
<dbReference type="Pfam" id="PF00440">
    <property type="entry name" value="TetR_N"/>
    <property type="match status" value="1"/>
</dbReference>
<dbReference type="SUPFAM" id="SSF48498">
    <property type="entry name" value="Tetracyclin repressor-like, C-terminal domain"/>
    <property type="match status" value="1"/>
</dbReference>
<dbReference type="PROSITE" id="PS50977">
    <property type="entry name" value="HTH_TETR_2"/>
    <property type="match status" value="1"/>
</dbReference>
<dbReference type="PANTHER" id="PTHR30055:SF148">
    <property type="entry name" value="TETR-FAMILY TRANSCRIPTIONAL REGULATOR"/>
    <property type="match status" value="1"/>
</dbReference>
<dbReference type="AlphaFoldDB" id="A0A0L7TGI3"/>
<dbReference type="PATRIC" id="fig|1560201.3.peg.1058"/>
<dbReference type="STRING" id="1560201.NG42_04910"/>
<feature type="domain" description="HTH tetR-type" evidence="3">
    <location>
        <begin position="13"/>
        <end position="73"/>
    </location>
</feature>
<evidence type="ECO:0000313" key="6">
    <source>
        <dbReference type="Proteomes" id="UP000036851"/>
    </source>
</evidence>
<dbReference type="PRINTS" id="PR00455">
    <property type="entry name" value="HTHTETR"/>
</dbReference>
<evidence type="ECO:0000259" key="3">
    <source>
        <dbReference type="PROSITE" id="PS50977"/>
    </source>
</evidence>
<name>A0A0L7TGI3_9GAMM</name>
<keyword evidence="7" id="KW-1185">Reference proteome</keyword>
<dbReference type="RefSeq" id="WP_052898147.1">
    <property type="nucleotide sequence ID" value="NZ_JRXE01000005.1"/>
</dbReference>
<dbReference type="Pfam" id="PF17937">
    <property type="entry name" value="TetR_C_28"/>
    <property type="match status" value="1"/>
</dbReference>
<dbReference type="PROSITE" id="PS01081">
    <property type="entry name" value="HTH_TETR_1"/>
    <property type="match status" value="1"/>
</dbReference>
<reference evidence="6 7" key="1">
    <citation type="journal article" date="2015" name="Int. J. Syst. Evol. Microbiol.">
        <title>Erwinia iniecta sp. nov., isolated from Russian wheat aphids (Diuraphis noxia).</title>
        <authorList>
            <person name="Campillo T."/>
            <person name="Luna E."/>
            <person name="Portier P."/>
            <person name="Fischer-Le Saux M."/>
            <person name="Lapitan N."/>
            <person name="Tisserat N.A."/>
            <person name="Leach J.E."/>
        </authorList>
    </citation>
    <scope>NUCLEOTIDE SEQUENCE [LARGE SCALE GENOMIC DNA]</scope>
    <source>
        <strain evidence="4 7">B120</strain>
        <strain evidence="5 6">B149</strain>
    </source>
</reference>
<dbReference type="InterPro" id="IPR036271">
    <property type="entry name" value="Tet_transcr_reg_TetR-rel_C_sf"/>
</dbReference>
<evidence type="ECO:0000313" key="5">
    <source>
        <dbReference type="EMBL" id="KOC94464.1"/>
    </source>
</evidence>
<evidence type="ECO:0000256" key="2">
    <source>
        <dbReference type="PROSITE-ProRule" id="PRU00335"/>
    </source>
</evidence>
<dbReference type="EMBL" id="JRXE01000005">
    <property type="protein sequence ID" value="KOC91584.1"/>
    <property type="molecule type" value="Genomic_DNA"/>
</dbReference>
<evidence type="ECO:0000313" key="4">
    <source>
        <dbReference type="EMBL" id="KOC91584.1"/>
    </source>
</evidence>
<dbReference type="InterPro" id="IPR041479">
    <property type="entry name" value="TetR_CgmR_C"/>
</dbReference>
<accession>A0A0L7TGI3</accession>